<sequence>MANLNVTYDDLRGAADQLASGQGDIDDRLGSLQGYIDTLVSGGYVTTASSGAFHDQYLAFTTSAKQTVSALEGLGQFLRSAADSLQQTDEALASSIRG</sequence>
<keyword evidence="3" id="KW-1185">Reference proteome</keyword>
<dbReference type="EMBL" id="JACBZO010000001">
    <property type="protein sequence ID" value="NYI40605.1"/>
    <property type="molecule type" value="Genomic_DNA"/>
</dbReference>
<reference evidence="2 3" key="1">
    <citation type="submission" date="2020-07" db="EMBL/GenBank/DDBJ databases">
        <title>Sequencing the genomes of 1000 actinobacteria strains.</title>
        <authorList>
            <person name="Klenk H.-P."/>
        </authorList>
    </citation>
    <scope>NUCLEOTIDE SEQUENCE [LARGE SCALE GENOMIC DNA]</scope>
    <source>
        <strain evidence="2 3">DSM 19970</strain>
    </source>
</reference>
<comment type="caution">
    <text evidence="2">The sequence shown here is derived from an EMBL/GenBank/DDBJ whole genome shotgun (WGS) entry which is preliminary data.</text>
</comment>
<evidence type="ECO:0000313" key="2">
    <source>
        <dbReference type="EMBL" id="NYI40605.1"/>
    </source>
</evidence>
<proteinExistence type="inferred from homology"/>
<dbReference type="InterPro" id="IPR010310">
    <property type="entry name" value="T7SS_ESAT-6-like"/>
</dbReference>
<gene>
    <name evidence="2" type="ORF">BKA03_000724</name>
</gene>
<name>A0A7Z0CJC1_9MICO</name>
<dbReference type="RefSeq" id="WP_062074615.1">
    <property type="nucleotide sequence ID" value="NZ_BBRC01000003.1"/>
</dbReference>
<organism evidence="2 3">
    <name type="scientific">Demequina lutea</name>
    <dbReference type="NCBI Taxonomy" id="431489"/>
    <lineage>
        <taxon>Bacteria</taxon>
        <taxon>Bacillati</taxon>
        <taxon>Actinomycetota</taxon>
        <taxon>Actinomycetes</taxon>
        <taxon>Micrococcales</taxon>
        <taxon>Demequinaceae</taxon>
        <taxon>Demequina</taxon>
    </lineage>
</organism>
<dbReference type="InterPro" id="IPR036689">
    <property type="entry name" value="ESAT-6-like_sf"/>
</dbReference>
<dbReference type="OrthoDB" id="3268062at2"/>
<dbReference type="AlphaFoldDB" id="A0A7Z0CJC1"/>
<comment type="similarity">
    <text evidence="1">Belongs to the WXG100 family.</text>
</comment>
<dbReference type="SUPFAM" id="SSF140453">
    <property type="entry name" value="EsxAB dimer-like"/>
    <property type="match status" value="1"/>
</dbReference>
<evidence type="ECO:0000256" key="1">
    <source>
        <dbReference type="RuleBase" id="RU362001"/>
    </source>
</evidence>
<dbReference type="Pfam" id="PF06013">
    <property type="entry name" value="WXG100"/>
    <property type="match status" value="1"/>
</dbReference>
<protein>
    <recommendedName>
        <fullName evidence="1">ESAT-6-like protein</fullName>
    </recommendedName>
</protein>
<evidence type="ECO:0000313" key="3">
    <source>
        <dbReference type="Proteomes" id="UP000547973"/>
    </source>
</evidence>
<accession>A0A7Z0CJC1</accession>
<dbReference type="Gene3D" id="1.10.287.1060">
    <property type="entry name" value="ESAT-6-like"/>
    <property type="match status" value="1"/>
</dbReference>
<dbReference type="NCBIfam" id="TIGR03930">
    <property type="entry name" value="WXG100_ESAT6"/>
    <property type="match status" value="1"/>
</dbReference>
<dbReference type="Proteomes" id="UP000547973">
    <property type="component" value="Unassembled WGS sequence"/>
</dbReference>